<feature type="transmembrane region" description="Helical" evidence="3">
    <location>
        <begin position="12"/>
        <end position="33"/>
    </location>
</feature>
<accession>A0A368G2G4</accession>
<dbReference type="GO" id="GO:0016020">
    <property type="term" value="C:membrane"/>
    <property type="evidence" value="ECO:0007669"/>
    <property type="project" value="InterPro"/>
</dbReference>
<proteinExistence type="predicted"/>
<keyword evidence="5" id="KW-1185">Reference proteome</keyword>
<dbReference type="OrthoDB" id="3226at2759"/>
<evidence type="ECO:0000313" key="5">
    <source>
        <dbReference type="Proteomes" id="UP000252519"/>
    </source>
</evidence>
<evidence type="ECO:0000256" key="1">
    <source>
        <dbReference type="ARBA" id="ARBA00022676"/>
    </source>
</evidence>
<keyword evidence="3" id="KW-0812">Transmembrane</keyword>
<keyword evidence="3" id="KW-1133">Transmembrane helix</keyword>
<dbReference type="AlphaFoldDB" id="A0A368G2G4"/>
<evidence type="ECO:0000313" key="4">
    <source>
        <dbReference type="EMBL" id="RCN37230.1"/>
    </source>
</evidence>
<dbReference type="InterPro" id="IPR002516">
    <property type="entry name" value="Glyco_trans_11"/>
</dbReference>
<gene>
    <name evidence="4" type="ORF">ANCCAN_16871</name>
</gene>
<dbReference type="PANTHER" id="PTHR22898:SF3">
    <property type="entry name" value="ALPHA-1,2-FUCOSYLTRANSFERASE-RELATED"/>
    <property type="match status" value="1"/>
</dbReference>
<organism evidence="4 5">
    <name type="scientific">Ancylostoma caninum</name>
    <name type="common">Dog hookworm</name>
    <dbReference type="NCBI Taxonomy" id="29170"/>
    <lineage>
        <taxon>Eukaryota</taxon>
        <taxon>Metazoa</taxon>
        <taxon>Ecdysozoa</taxon>
        <taxon>Nematoda</taxon>
        <taxon>Chromadorea</taxon>
        <taxon>Rhabditida</taxon>
        <taxon>Rhabditina</taxon>
        <taxon>Rhabditomorpha</taxon>
        <taxon>Strongyloidea</taxon>
        <taxon>Ancylostomatidae</taxon>
        <taxon>Ancylostomatinae</taxon>
        <taxon>Ancylostoma</taxon>
    </lineage>
</organism>
<dbReference type="EMBL" id="JOJR01000486">
    <property type="protein sequence ID" value="RCN37230.1"/>
    <property type="molecule type" value="Genomic_DNA"/>
</dbReference>
<dbReference type="InterPro" id="IPR052501">
    <property type="entry name" value="Alpha-1-2_FucT"/>
</dbReference>
<keyword evidence="2" id="KW-0808">Transferase</keyword>
<dbReference type="Pfam" id="PF01531">
    <property type="entry name" value="Glyco_transf_11"/>
    <property type="match status" value="1"/>
</dbReference>
<evidence type="ECO:0000256" key="2">
    <source>
        <dbReference type="ARBA" id="ARBA00022679"/>
    </source>
</evidence>
<dbReference type="GO" id="GO:0008107">
    <property type="term" value="F:galactoside 2-alpha-L-fucosyltransferase activity"/>
    <property type="evidence" value="ECO:0007669"/>
    <property type="project" value="InterPro"/>
</dbReference>
<keyword evidence="3" id="KW-0472">Membrane</keyword>
<comment type="caution">
    <text evidence="4">The sequence shown here is derived from an EMBL/GenBank/DDBJ whole genome shotgun (WGS) entry which is preliminary data.</text>
</comment>
<keyword evidence="1" id="KW-0328">Glycosyltransferase</keyword>
<dbReference type="GO" id="GO:0005975">
    <property type="term" value="P:carbohydrate metabolic process"/>
    <property type="evidence" value="ECO:0007669"/>
    <property type="project" value="InterPro"/>
</dbReference>
<protein>
    <recommendedName>
        <fullName evidence="6">L-Fucosyltransferase</fullName>
    </recommendedName>
</protein>
<dbReference type="PANTHER" id="PTHR22898">
    <property type="entry name" value="UNCHARACTERIZED GLYCOSOL TRANSFERASE-RELATED"/>
    <property type="match status" value="1"/>
</dbReference>
<evidence type="ECO:0000256" key="3">
    <source>
        <dbReference type="SAM" id="Phobius"/>
    </source>
</evidence>
<dbReference type="STRING" id="29170.A0A368G2G4"/>
<evidence type="ECO:0008006" key="6">
    <source>
        <dbReference type="Google" id="ProtNLM"/>
    </source>
</evidence>
<dbReference type="Proteomes" id="UP000252519">
    <property type="component" value="Unassembled WGS sequence"/>
</dbReference>
<name>A0A368G2G4_ANCCA</name>
<sequence length="361" mass="41220">MNAAHIQRSYWKVSCWSLVLASLIVIYSLFAILQLSNKSPGSYNGAAAGRCLVGSLHAMGDGGGIGNVMFELLGFIAIAQEVKRIPVIVELSLLSRLDEISAYFPYIRSRFQRKEFCKNHVYVSTPLDFCCKHDERIVRRLESKSSMHSVAVHLRYLQSFKYFWNLGRAEVFRAVSGSERATFVAKERLFPKNHLRRQQLNICVHARRGDFTASTMHLPSNAEFTIAAMQFLIEKARSEDSRSPHVYVFSDSADWAEQNIIEPYLASNASDIVPLVASNFIGKPPNAEWEFSRLYCDRVLLTASTSTYGWWLAFLSRGQRVYYNQRHASPGARPDEFSSADFWPQHWVPLRSYDRNKVVEL</sequence>
<reference evidence="4 5" key="1">
    <citation type="submission" date="2014-10" db="EMBL/GenBank/DDBJ databases">
        <title>Draft genome of the hookworm Ancylostoma caninum.</title>
        <authorList>
            <person name="Mitreva M."/>
        </authorList>
    </citation>
    <scope>NUCLEOTIDE SEQUENCE [LARGE SCALE GENOMIC DNA]</scope>
    <source>
        <strain evidence="4 5">Baltimore</strain>
    </source>
</reference>